<dbReference type="InterPro" id="IPR002000">
    <property type="entry name" value="Lysosome-assoc_membr_glycop"/>
</dbReference>
<evidence type="ECO:0000256" key="1">
    <source>
        <dbReference type="ARBA" id="ARBA00004151"/>
    </source>
</evidence>
<evidence type="ECO:0000256" key="19">
    <source>
        <dbReference type="ARBA" id="ARBA00076257"/>
    </source>
</evidence>
<evidence type="ECO:0000256" key="14">
    <source>
        <dbReference type="ARBA" id="ARBA00023329"/>
    </source>
</evidence>
<evidence type="ECO:0000256" key="8">
    <source>
        <dbReference type="ARBA" id="ARBA00022753"/>
    </source>
</evidence>
<feature type="compositionally biased region" description="Low complexity" evidence="21">
    <location>
        <begin position="29"/>
        <end position="78"/>
    </location>
</feature>
<dbReference type="InterPro" id="IPR048528">
    <property type="entry name" value="Lamp2-like_luminal"/>
</dbReference>
<comment type="function">
    <text evidence="16">Plays a role in short-term synaptic plasticity in a subset of GABAergic neurons in the brain.</text>
</comment>
<evidence type="ECO:0000256" key="16">
    <source>
        <dbReference type="ARBA" id="ARBA00053950"/>
    </source>
</evidence>
<dbReference type="Gene3D" id="2.40.160.110">
    <property type="match status" value="1"/>
</dbReference>
<keyword evidence="10" id="KW-0770">Synapse</keyword>
<keyword evidence="7 23" id="KW-0732">Signal</keyword>
<comment type="caution">
    <text evidence="20">Lacks conserved residue(s) required for the propagation of feature annotation.</text>
</comment>
<feature type="domain" description="Lysosome-associated membrane glycoprotein 2-like luminal" evidence="24">
    <location>
        <begin position="156"/>
        <end position="295"/>
    </location>
</feature>
<feature type="region of interest" description="Disordered" evidence="21">
    <location>
        <begin position="27"/>
        <end position="153"/>
    </location>
</feature>
<dbReference type="Pfam" id="PF21222">
    <property type="entry name" value="Lamp2_2nd"/>
    <property type="match status" value="1"/>
</dbReference>
<keyword evidence="12" id="KW-0325">Glycoprotein</keyword>
<proteinExistence type="inferred from homology"/>
<accession>A0A7J7K972</accession>
<evidence type="ECO:0000256" key="13">
    <source>
        <dbReference type="ARBA" id="ARBA00023273"/>
    </source>
</evidence>
<evidence type="ECO:0000256" key="20">
    <source>
        <dbReference type="PROSITE-ProRule" id="PRU00740"/>
    </source>
</evidence>
<dbReference type="CDD" id="cd12087">
    <property type="entry name" value="TM_EGFR-like"/>
    <property type="match status" value="1"/>
</dbReference>
<dbReference type="EMBL" id="VXIV02000920">
    <property type="protein sequence ID" value="KAF6035179.1"/>
    <property type="molecule type" value="Genomic_DNA"/>
</dbReference>
<evidence type="ECO:0000259" key="24">
    <source>
        <dbReference type="Pfam" id="PF01299"/>
    </source>
</evidence>
<comment type="similarity">
    <text evidence="5 20">Belongs to the LAMP family.</text>
</comment>
<evidence type="ECO:0000256" key="15">
    <source>
        <dbReference type="ARBA" id="ARBA00029428"/>
    </source>
</evidence>
<evidence type="ECO:0000256" key="6">
    <source>
        <dbReference type="ARBA" id="ARBA00022692"/>
    </source>
</evidence>
<evidence type="ECO:0000259" key="25">
    <source>
        <dbReference type="Pfam" id="PF21222"/>
    </source>
</evidence>
<keyword evidence="8" id="KW-0967">Endosome</keyword>
<dbReference type="AlphaFoldDB" id="A0A7J7K972"/>
<feature type="chain" id="PRO_5029711674" description="Lysosome-associated membrane glycoprotein 5" evidence="23">
    <location>
        <begin position="21"/>
        <end position="363"/>
    </location>
</feature>
<name>A0A7J7K972_BUGNE</name>
<dbReference type="PANTHER" id="PTHR11506:SF35">
    <property type="entry name" value="LYSOSOME-ASSOCIATED MEMBRANE GLYCOPROTEIN 5"/>
    <property type="match status" value="1"/>
</dbReference>
<dbReference type="PROSITE" id="PS51407">
    <property type="entry name" value="LAMP_3"/>
    <property type="match status" value="1"/>
</dbReference>
<evidence type="ECO:0000256" key="18">
    <source>
        <dbReference type="ARBA" id="ARBA00074379"/>
    </source>
</evidence>
<keyword evidence="6 20" id="KW-0812">Transmembrane</keyword>
<feature type="compositionally biased region" description="Low complexity" evidence="21">
    <location>
        <begin position="90"/>
        <end position="148"/>
    </location>
</feature>
<comment type="caution">
    <text evidence="26">The sequence shown here is derived from an EMBL/GenBank/DDBJ whole genome shotgun (WGS) entry which is preliminary data.</text>
</comment>
<dbReference type="GO" id="GO:0072594">
    <property type="term" value="P:establishment of protein localization to organelle"/>
    <property type="evidence" value="ECO:0007669"/>
    <property type="project" value="TreeGrafter"/>
</dbReference>
<sequence length="363" mass="38210">MKNSMALVLVLALSTAMVYSQEINKGNVSTTTTQAPTTTTTSTTTKPPTPTTTNTPTSSTTKPPTPTTTNTPTSSTTKPPTPTTKPPTPTTTNTPTSTTTNTTTSTTTNTTTSTTTNTTTSTTTKPPTPTTTKSPASTTKPSSPSTTPKPKDETPIYAVHEHESNVTCLLLQANISVTFNYTINKTTTNVHSYIPRNASYDGQCGRKTEAIDIEFPCGNLTCSLELHFTNSSTVFNLTAANLTYIGEGFSHAASHAYTSKMYSNLGTYYNCSKGFNLTLEKGVMVKMTDVKVQAFMDDKSGKPSFGSTGMSCDSNGGGDSGTKTDAIVPIAVGAALAAMVVIVLIGYCIGRRRTMAGYQAMNS</sequence>
<protein>
    <recommendedName>
        <fullName evidence="18">Lysosome-associated membrane glycoprotein 5</fullName>
    </recommendedName>
    <alternativeName>
        <fullName evidence="19">Lysosome-associated membrane protein 5</fullName>
    </alternativeName>
</protein>
<feature type="compositionally biased region" description="Pro residues" evidence="21">
    <location>
        <begin position="79"/>
        <end position="89"/>
    </location>
</feature>
<dbReference type="Pfam" id="PF01299">
    <property type="entry name" value="Lamp2-like_luminal"/>
    <property type="match status" value="1"/>
</dbReference>
<keyword evidence="9 22" id="KW-1133">Transmembrane helix</keyword>
<keyword evidence="11 20" id="KW-0472">Membrane</keyword>
<dbReference type="PANTHER" id="PTHR11506">
    <property type="entry name" value="LYSOSOME-ASSOCIATED MEMBRANE GLYCOPROTEIN"/>
    <property type="match status" value="1"/>
</dbReference>
<dbReference type="GO" id="GO:0005765">
    <property type="term" value="C:lysosomal membrane"/>
    <property type="evidence" value="ECO:0007669"/>
    <property type="project" value="TreeGrafter"/>
</dbReference>
<evidence type="ECO:0000256" key="22">
    <source>
        <dbReference type="SAM" id="Phobius"/>
    </source>
</evidence>
<feature type="signal peptide" evidence="23">
    <location>
        <begin position="1"/>
        <end position="20"/>
    </location>
</feature>
<evidence type="ECO:0000256" key="4">
    <source>
        <dbReference type="ARBA" id="ARBA00004279"/>
    </source>
</evidence>
<evidence type="ECO:0000256" key="3">
    <source>
        <dbReference type="ARBA" id="ARBA00004172"/>
    </source>
</evidence>
<evidence type="ECO:0000256" key="21">
    <source>
        <dbReference type="SAM" id="MobiDB-lite"/>
    </source>
</evidence>
<evidence type="ECO:0000256" key="12">
    <source>
        <dbReference type="ARBA" id="ARBA00023180"/>
    </source>
</evidence>
<evidence type="ECO:0000313" key="26">
    <source>
        <dbReference type="EMBL" id="KAF6035179.1"/>
    </source>
</evidence>
<evidence type="ECO:0000256" key="23">
    <source>
        <dbReference type="SAM" id="SignalP"/>
    </source>
</evidence>
<dbReference type="Proteomes" id="UP000593567">
    <property type="component" value="Unassembled WGS sequence"/>
</dbReference>
<keyword evidence="13" id="KW-0966">Cell projection</keyword>
<organism evidence="26 27">
    <name type="scientific">Bugula neritina</name>
    <name type="common">Brown bryozoan</name>
    <name type="synonym">Sertularia neritina</name>
    <dbReference type="NCBI Taxonomy" id="10212"/>
    <lineage>
        <taxon>Eukaryota</taxon>
        <taxon>Metazoa</taxon>
        <taxon>Spiralia</taxon>
        <taxon>Lophotrochozoa</taxon>
        <taxon>Bryozoa</taxon>
        <taxon>Gymnolaemata</taxon>
        <taxon>Cheilostomatida</taxon>
        <taxon>Flustrina</taxon>
        <taxon>Buguloidea</taxon>
        <taxon>Bugulidae</taxon>
        <taxon>Bugula</taxon>
    </lineage>
</organism>
<dbReference type="InterPro" id="IPR048524">
    <property type="entry name" value="Lamp2-like_TM"/>
</dbReference>
<dbReference type="GO" id="GO:0031902">
    <property type="term" value="C:late endosome membrane"/>
    <property type="evidence" value="ECO:0007669"/>
    <property type="project" value="TreeGrafter"/>
</dbReference>
<evidence type="ECO:0000256" key="11">
    <source>
        <dbReference type="ARBA" id="ARBA00023136"/>
    </source>
</evidence>
<reference evidence="26" key="1">
    <citation type="submission" date="2020-06" db="EMBL/GenBank/DDBJ databases">
        <title>Draft genome of Bugula neritina, a colonial animal packing powerful symbionts and potential medicines.</title>
        <authorList>
            <person name="Rayko M."/>
        </authorList>
    </citation>
    <scope>NUCLEOTIDE SEQUENCE [LARGE SCALE GENOMIC DNA]</scope>
    <source>
        <strain evidence="26">Kwan_BN1</strain>
    </source>
</reference>
<evidence type="ECO:0000256" key="7">
    <source>
        <dbReference type="ARBA" id="ARBA00022729"/>
    </source>
</evidence>
<keyword evidence="14" id="KW-0968">Cytoplasmic vesicle</keyword>
<keyword evidence="27" id="KW-1185">Reference proteome</keyword>
<dbReference type="PRINTS" id="PR00336">
    <property type="entry name" value="LYSASSOCTDMP"/>
</dbReference>
<comment type="subcellular location">
    <subcellularLocation>
        <location evidence="4">Cell projection</location>
        <location evidence="4">Dendrite</location>
    </subcellularLocation>
    <subcellularLocation>
        <location evidence="17">Cell projection</location>
        <location evidence="17">Growth cone membrane</location>
        <topology evidence="17">Single-pass type I membrane protein</topology>
    </subcellularLocation>
    <subcellularLocation>
        <location evidence="15">Cytoplasmic vesicle</location>
        <location evidence="15">Secretory vesicle</location>
        <location evidence="15">Synaptic vesicle membrane</location>
        <topology evidence="15">Single-pass type I membrane protein</topology>
    </subcellularLocation>
    <subcellularLocation>
        <location evidence="2">Early endosome membrane</location>
        <topology evidence="2">Single-pass type I membrane protein</topology>
    </subcellularLocation>
    <subcellularLocation>
        <location evidence="1">Endoplasmic reticulum-Golgi intermediate compartment membrane</location>
        <topology evidence="1">Single-pass type I membrane protein</topology>
    </subcellularLocation>
    <subcellularLocation>
        <location evidence="20">Membrane</location>
        <topology evidence="20">Single-pass type I membrane protein</topology>
    </subcellularLocation>
    <subcellularLocation>
        <location evidence="3">Recycling endosome</location>
    </subcellularLocation>
</comment>
<gene>
    <name evidence="26" type="ORF">EB796_006511</name>
</gene>
<evidence type="ECO:0000256" key="10">
    <source>
        <dbReference type="ARBA" id="ARBA00023018"/>
    </source>
</evidence>
<feature type="domain" description="Lysosome-associated membrane glycoprotein 2-like transmembrane" evidence="25">
    <location>
        <begin position="328"/>
        <end position="359"/>
    </location>
</feature>
<evidence type="ECO:0000256" key="2">
    <source>
        <dbReference type="ARBA" id="ARBA00004158"/>
    </source>
</evidence>
<feature type="transmembrane region" description="Helical" evidence="22">
    <location>
        <begin position="326"/>
        <end position="349"/>
    </location>
</feature>
<evidence type="ECO:0000256" key="9">
    <source>
        <dbReference type="ARBA" id="ARBA00022989"/>
    </source>
</evidence>
<evidence type="ECO:0000256" key="5">
    <source>
        <dbReference type="ARBA" id="ARBA00009644"/>
    </source>
</evidence>
<evidence type="ECO:0000256" key="17">
    <source>
        <dbReference type="ARBA" id="ARBA00060492"/>
    </source>
</evidence>
<dbReference type="GO" id="GO:0005886">
    <property type="term" value="C:plasma membrane"/>
    <property type="evidence" value="ECO:0007669"/>
    <property type="project" value="UniProtKB-SubCell"/>
</dbReference>
<evidence type="ECO:0000313" key="27">
    <source>
        <dbReference type="Proteomes" id="UP000593567"/>
    </source>
</evidence>